<dbReference type="SUPFAM" id="SSF52266">
    <property type="entry name" value="SGNH hydrolase"/>
    <property type="match status" value="1"/>
</dbReference>
<dbReference type="GeneID" id="98672696"/>
<dbReference type="Gene3D" id="3.40.50.1110">
    <property type="entry name" value="SGNH hydrolase"/>
    <property type="match status" value="1"/>
</dbReference>
<name>A0A4Y1X0Q1_9BACT</name>
<organism evidence="3 4">
    <name type="scientific">Alistipes dispar</name>
    <dbReference type="NCBI Taxonomy" id="2585119"/>
    <lineage>
        <taxon>Bacteria</taxon>
        <taxon>Pseudomonadati</taxon>
        <taxon>Bacteroidota</taxon>
        <taxon>Bacteroidia</taxon>
        <taxon>Bacteroidales</taxon>
        <taxon>Rikenellaceae</taxon>
        <taxon>Alistipes</taxon>
    </lineage>
</organism>
<evidence type="ECO:0000256" key="1">
    <source>
        <dbReference type="SAM" id="SignalP"/>
    </source>
</evidence>
<reference evidence="4" key="1">
    <citation type="submission" date="2019-06" db="EMBL/GenBank/DDBJ databases">
        <title>Alistipes onderdonkii subsp. vulgaris subsp. nov., Alistipes dispar sp. nov. and Alistipes communis sp. nov., isolated from human faeces, and creation of Alistipes onderdonkii subsp. onderdonkii subsp. nov.</title>
        <authorList>
            <person name="Sakamoto M."/>
            <person name="Ikeyama N."/>
            <person name="Ogata Y."/>
            <person name="Suda W."/>
            <person name="Iino T."/>
            <person name="Hattori M."/>
            <person name="Ohkuma M."/>
        </authorList>
    </citation>
    <scope>NUCLEOTIDE SEQUENCE [LARGE SCALE GENOMIC DNA]</scope>
    <source>
        <strain evidence="4">5CPEGH6</strain>
    </source>
</reference>
<dbReference type="GO" id="GO:0004622">
    <property type="term" value="F:phosphatidylcholine lysophospholipase activity"/>
    <property type="evidence" value="ECO:0007669"/>
    <property type="project" value="TreeGrafter"/>
</dbReference>
<accession>A0A4Y1X0Q1</accession>
<evidence type="ECO:0000259" key="2">
    <source>
        <dbReference type="Pfam" id="PF13472"/>
    </source>
</evidence>
<dbReference type="PANTHER" id="PTHR30383">
    <property type="entry name" value="THIOESTERASE 1/PROTEASE 1/LYSOPHOSPHOLIPASE L1"/>
    <property type="match status" value="1"/>
</dbReference>
<dbReference type="RefSeq" id="WP_141427934.1">
    <property type="nucleotide sequence ID" value="NZ_AP019736.1"/>
</dbReference>
<dbReference type="PANTHER" id="PTHR30383:SF5">
    <property type="entry name" value="SGNH HYDROLASE-TYPE ESTERASE DOMAIN-CONTAINING PROTEIN"/>
    <property type="match status" value="1"/>
</dbReference>
<dbReference type="InterPro" id="IPR036514">
    <property type="entry name" value="SGNH_hydro_sf"/>
</dbReference>
<dbReference type="KEGG" id="ada:A5CPEGH6_07240"/>
<proteinExistence type="predicted"/>
<dbReference type="InterPro" id="IPR013830">
    <property type="entry name" value="SGNH_hydro"/>
</dbReference>
<dbReference type="InterPro" id="IPR051532">
    <property type="entry name" value="Ester_Hydrolysis_Enzymes"/>
</dbReference>
<gene>
    <name evidence="3" type="ORF">A5CPEGH6_07240</name>
</gene>
<dbReference type="EMBL" id="AP019736">
    <property type="protein sequence ID" value="BBL06086.1"/>
    <property type="molecule type" value="Genomic_DNA"/>
</dbReference>
<dbReference type="AlphaFoldDB" id="A0A4Y1X0Q1"/>
<keyword evidence="4" id="KW-1185">Reference proteome</keyword>
<protein>
    <submittedName>
        <fullName evidence="3">Lipase</fullName>
    </submittedName>
</protein>
<feature type="chain" id="PRO_5021460127" evidence="1">
    <location>
        <begin position="23"/>
        <end position="231"/>
    </location>
</feature>
<keyword evidence="1" id="KW-0732">Signal</keyword>
<feature type="signal peptide" evidence="1">
    <location>
        <begin position="1"/>
        <end position="22"/>
    </location>
</feature>
<dbReference type="Pfam" id="PF13472">
    <property type="entry name" value="Lipase_GDSL_2"/>
    <property type="match status" value="1"/>
</dbReference>
<evidence type="ECO:0000313" key="3">
    <source>
        <dbReference type="EMBL" id="BBL06086.1"/>
    </source>
</evidence>
<dbReference type="OrthoDB" id="9805821at2"/>
<dbReference type="CDD" id="cd04501">
    <property type="entry name" value="SGNH_hydrolase_like_4"/>
    <property type="match status" value="1"/>
</dbReference>
<sequence length="231" mass="25057">MKNLKKLLLLAALTLSAATAAAQDPETDWANFGRFEAENAALASSPEVVLMGNSITEGWIRLRPGFFAENGYVSRAISGQTTSQMLVRFRADVVELHPRIVVICAGTNDIARNTGRISLEHILDNLQSMVELARANGIRPILCSVPPAGAFGWRPELKPAQDIVRLNGMIRAYADAEGIPYVDYHTPMAAADGSMNADYTKDGVHPTEAGYAVMERILPPVVKRVQAEIGK</sequence>
<evidence type="ECO:0000313" key="4">
    <source>
        <dbReference type="Proteomes" id="UP000319374"/>
    </source>
</evidence>
<dbReference type="Proteomes" id="UP000319374">
    <property type="component" value="Chromosome"/>
</dbReference>
<feature type="domain" description="SGNH hydrolase-type esterase" evidence="2">
    <location>
        <begin position="51"/>
        <end position="213"/>
    </location>
</feature>